<dbReference type="Proteomes" id="UP000031036">
    <property type="component" value="Unassembled WGS sequence"/>
</dbReference>
<evidence type="ECO:0000256" key="1">
    <source>
        <dbReference type="ARBA" id="ARBA00009085"/>
    </source>
</evidence>
<dbReference type="InterPro" id="IPR018200">
    <property type="entry name" value="USP_CS"/>
</dbReference>
<feature type="compositionally biased region" description="Polar residues" evidence="2">
    <location>
        <begin position="583"/>
        <end position="595"/>
    </location>
</feature>
<feature type="region of interest" description="Disordered" evidence="2">
    <location>
        <begin position="710"/>
        <end position="764"/>
    </location>
</feature>
<reference evidence="5 6" key="1">
    <citation type="submission" date="2014-11" db="EMBL/GenBank/DDBJ databases">
        <title>Genetic blueprint of the zoonotic pathogen Toxocara canis.</title>
        <authorList>
            <person name="Zhu X.-Q."/>
            <person name="Korhonen P.K."/>
            <person name="Cai H."/>
            <person name="Young N.D."/>
            <person name="Nejsum P."/>
            <person name="von Samson-Himmelstjerna G."/>
            <person name="Boag P.R."/>
            <person name="Tan P."/>
            <person name="Li Q."/>
            <person name="Min J."/>
            <person name="Yang Y."/>
            <person name="Wang X."/>
            <person name="Fang X."/>
            <person name="Hall R.S."/>
            <person name="Hofmann A."/>
            <person name="Sternberg P.W."/>
            <person name="Jex A.R."/>
            <person name="Gasser R.B."/>
        </authorList>
    </citation>
    <scope>NUCLEOTIDE SEQUENCE [LARGE SCALE GENOMIC DNA]</scope>
    <source>
        <strain evidence="5">PN_DK_2014</strain>
    </source>
</reference>
<dbReference type="PROSITE" id="PS00973">
    <property type="entry name" value="USP_2"/>
    <property type="match status" value="1"/>
</dbReference>
<evidence type="ECO:0000259" key="3">
    <source>
        <dbReference type="PROSITE" id="PS50235"/>
    </source>
</evidence>
<feature type="region of interest" description="Disordered" evidence="2">
    <location>
        <begin position="239"/>
        <end position="262"/>
    </location>
</feature>
<dbReference type="InterPro" id="IPR050164">
    <property type="entry name" value="Peptidase_C19"/>
</dbReference>
<dbReference type="GO" id="GO:0005829">
    <property type="term" value="C:cytosol"/>
    <property type="evidence" value="ECO:0007669"/>
    <property type="project" value="TreeGrafter"/>
</dbReference>
<dbReference type="InterPro" id="IPR038765">
    <property type="entry name" value="Papain-like_cys_pep_sf"/>
</dbReference>
<protein>
    <submittedName>
        <fullName evidence="5">Ubiquitin carboxyl-terminal hydrolase 37</fullName>
    </submittedName>
</protein>
<dbReference type="Gene3D" id="3.90.70.10">
    <property type="entry name" value="Cysteine proteinases"/>
    <property type="match status" value="2"/>
</dbReference>
<feature type="domain" description="USP" evidence="3">
    <location>
        <begin position="304"/>
        <end position="1185"/>
    </location>
</feature>
<feature type="domain" description="OTU" evidence="4">
    <location>
        <begin position="951"/>
        <end position="1092"/>
    </location>
</feature>
<gene>
    <name evidence="5" type="primary">USP37</name>
    <name evidence="5" type="ORF">Tcan_13070</name>
</gene>
<dbReference type="OrthoDB" id="5813749at2759"/>
<sequence>MSASREWPAKVRWFERGSQVVPQLRNGLVKWDGKKNCLQLSLKSGPGISYAKEALFLPSIRPFYTTLSLTARTASDKSVDEVTIQFSDREAMIEAYDFLKNFLAVKSPYDRLPSKSRGLYQNTTPLRHTPSLAVGQTTPKSSLLTSCGRRKPIQSFDEAGQSQMEKVELMPSEKPGRIVVTEKADEAKLHEEFRTSSMSNDFADESSLYHTPCSTKRDSNQQKSQRMIRPTLTEIARQGQSKMRKHKVMPAEQLSSPPSTGFRRRISDVNEALLCSSQSPVKSTVKKSSLVLPLSPKQEPRNHGGFANLGATCYMNAVLQAILNVETFAKELFKTWQRCKKISEKNGISVQGIELISALSILASHRLLATEVQNKRLLKGVMGAVRSSTFSESRQEDAQEFMAQVFDQLSDECETVSREFPIKENNGQVAQNFVESNFMFALQNDIICESCGHTDTRCEESTSLPIDFEQSYFRSTDLRKKKIVSLQTMLDYCLRNEQVEHRCDVCGSVNAEIRRKFRKLPRCLVMYLKRYTLDAEKRTDSVDIPRFVTLDGHCAPLVEPFTQLPPSTEKGELFSLSPLQGGEQRSPQMQQTPQCRESYAELKNNAAQNSRQSVADDKLGSLSGNRRSAEPSWRRSHRKSNAIPRRLWSAAREDSADLAHAGAVDKESSNVDVNKSSDLEMLSSPLKRPCDFASSVSSLSKLLAMNNDIRGNGEADDLFSPAVKRERAEPTRSTVSSSVTVSESRSFSNGCEQRPASSPTHVSTISLREKPFTSEELAVMSESEQMKAAIELSVSEHETTAKEKKIVDKQAIELSVSEHETTAKEKKIVDKQQMSGNALAVKQLMEGNQSIKPALEGNENFCGTNDSSTITAFAGNIREDRPLNCSNGASIVPVLENGVEFENNHIRTVRYRPVTHAWRAKACAHFGLTLVDAPPEEEPAEMEMSFNDRPKRVATVAGDGNCLFRAVAYAITGGSEEGHAIIKEAVLSFELRHESCFRELANLSEEEWRDRMEQLMEDGSWGGTYEIIALATMLRIEIWTFLDGRWLCHRPWFRPSPDGTIQEIPYHEYQFGVRRAIYLTNENYHYNPVIEPSNACLLIERAHNERVQAVIANAETGEMEPSYRLISIVSHHGLTCSSGHYVCDVWKRKEHRWLHCDDSSVSSISEEDVRASQTKTGYLFFYLAAELLEMSTGDANAR</sequence>
<dbReference type="PANTHER" id="PTHR24006">
    <property type="entry name" value="UBIQUITIN CARBOXYL-TERMINAL HYDROLASE"/>
    <property type="match status" value="1"/>
</dbReference>
<keyword evidence="6" id="KW-1185">Reference proteome</keyword>
<dbReference type="CDD" id="cd02257">
    <property type="entry name" value="Peptidase_C19"/>
    <property type="match status" value="2"/>
</dbReference>
<dbReference type="Gene3D" id="3.90.70.80">
    <property type="match status" value="1"/>
</dbReference>
<dbReference type="OMA" id="RALAFYF"/>
<name>A0A0B2UW82_TOXCA</name>
<feature type="region of interest" description="Disordered" evidence="2">
    <location>
        <begin position="560"/>
        <end position="640"/>
    </location>
</feature>
<dbReference type="GO" id="GO:0000082">
    <property type="term" value="P:G1/S transition of mitotic cell cycle"/>
    <property type="evidence" value="ECO:0007669"/>
    <property type="project" value="TreeGrafter"/>
</dbReference>
<evidence type="ECO:0000256" key="2">
    <source>
        <dbReference type="SAM" id="MobiDB-lite"/>
    </source>
</evidence>
<dbReference type="CDD" id="cd22755">
    <property type="entry name" value="OTU_CeDUB-like"/>
    <property type="match status" value="1"/>
</dbReference>
<dbReference type="InterPro" id="IPR001394">
    <property type="entry name" value="Peptidase_C19_UCH"/>
</dbReference>
<evidence type="ECO:0000313" key="6">
    <source>
        <dbReference type="Proteomes" id="UP000031036"/>
    </source>
</evidence>
<dbReference type="PROSITE" id="PS50802">
    <property type="entry name" value="OTU"/>
    <property type="match status" value="1"/>
</dbReference>
<evidence type="ECO:0000259" key="4">
    <source>
        <dbReference type="PROSITE" id="PS50802"/>
    </source>
</evidence>
<dbReference type="Pfam" id="PF00443">
    <property type="entry name" value="UCH"/>
    <property type="match status" value="1"/>
</dbReference>
<comment type="caution">
    <text evidence="5">The sequence shown here is derived from an EMBL/GenBank/DDBJ whole genome shotgun (WGS) entry which is preliminary data.</text>
</comment>
<dbReference type="GO" id="GO:0004843">
    <property type="term" value="F:cysteine-type deubiquitinase activity"/>
    <property type="evidence" value="ECO:0007669"/>
    <property type="project" value="InterPro"/>
</dbReference>
<feature type="region of interest" description="Disordered" evidence="2">
    <location>
        <begin position="122"/>
        <end position="150"/>
    </location>
</feature>
<dbReference type="SUPFAM" id="SSF54001">
    <property type="entry name" value="Cysteine proteinases"/>
    <property type="match status" value="2"/>
</dbReference>
<dbReference type="GO" id="GO:0016579">
    <property type="term" value="P:protein deubiquitination"/>
    <property type="evidence" value="ECO:0007669"/>
    <property type="project" value="InterPro"/>
</dbReference>
<dbReference type="PANTHER" id="PTHR24006:SF915">
    <property type="entry name" value="UBIQUITIN CARBOXYL-TERMINAL HYDROLASE-RELATED"/>
    <property type="match status" value="1"/>
</dbReference>
<dbReference type="InterPro" id="IPR003323">
    <property type="entry name" value="OTU_dom"/>
</dbReference>
<dbReference type="GO" id="GO:0005634">
    <property type="term" value="C:nucleus"/>
    <property type="evidence" value="ECO:0007669"/>
    <property type="project" value="TreeGrafter"/>
</dbReference>
<accession>A0A0B2UW82</accession>
<dbReference type="AlphaFoldDB" id="A0A0B2UW82"/>
<keyword evidence="5" id="KW-0378">Hydrolase</keyword>
<comment type="similarity">
    <text evidence="1">Belongs to the peptidase C19 family.</text>
</comment>
<dbReference type="PROSITE" id="PS50235">
    <property type="entry name" value="USP_3"/>
    <property type="match status" value="1"/>
</dbReference>
<feature type="compositionally biased region" description="Polar residues" evidence="2">
    <location>
        <begin position="749"/>
        <end position="764"/>
    </location>
</feature>
<dbReference type="EMBL" id="JPKZ01003092">
    <property type="protein sequence ID" value="KHN73648.1"/>
    <property type="molecule type" value="Genomic_DNA"/>
</dbReference>
<feature type="compositionally biased region" description="Low complexity" evidence="2">
    <location>
        <begin position="731"/>
        <end position="748"/>
    </location>
</feature>
<proteinExistence type="inferred from homology"/>
<dbReference type="InterPro" id="IPR028889">
    <property type="entry name" value="USP"/>
</dbReference>
<feature type="compositionally biased region" description="Polar residues" evidence="2">
    <location>
        <begin position="134"/>
        <end position="145"/>
    </location>
</feature>
<evidence type="ECO:0000313" key="5">
    <source>
        <dbReference type="EMBL" id="KHN73648.1"/>
    </source>
</evidence>
<organism evidence="5 6">
    <name type="scientific">Toxocara canis</name>
    <name type="common">Canine roundworm</name>
    <dbReference type="NCBI Taxonomy" id="6265"/>
    <lineage>
        <taxon>Eukaryota</taxon>
        <taxon>Metazoa</taxon>
        <taxon>Ecdysozoa</taxon>
        <taxon>Nematoda</taxon>
        <taxon>Chromadorea</taxon>
        <taxon>Rhabditida</taxon>
        <taxon>Spirurina</taxon>
        <taxon>Ascaridomorpha</taxon>
        <taxon>Ascaridoidea</taxon>
        <taxon>Toxocaridae</taxon>
        <taxon>Toxocara</taxon>
    </lineage>
</organism>
<dbReference type="PROSITE" id="PS00972">
    <property type="entry name" value="USP_1"/>
    <property type="match status" value="1"/>
</dbReference>
<dbReference type="STRING" id="6265.A0A0B2UW82"/>